<reference evidence="1" key="1">
    <citation type="submission" date="2018-05" db="EMBL/GenBank/DDBJ databases">
        <authorList>
            <person name="Lanie J.A."/>
            <person name="Ng W.-L."/>
            <person name="Kazmierczak K.M."/>
            <person name="Andrzejewski T.M."/>
            <person name="Davidsen T.M."/>
            <person name="Wayne K.J."/>
            <person name="Tettelin H."/>
            <person name="Glass J.I."/>
            <person name="Rusch D."/>
            <person name="Podicherti R."/>
            <person name="Tsui H.-C.T."/>
            <person name="Winkler M.E."/>
        </authorList>
    </citation>
    <scope>NUCLEOTIDE SEQUENCE</scope>
</reference>
<dbReference type="InterPro" id="IPR012334">
    <property type="entry name" value="Pectin_lyas_fold"/>
</dbReference>
<dbReference type="EMBL" id="UINC01197890">
    <property type="protein sequence ID" value="SVE15601.1"/>
    <property type="molecule type" value="Genomic_DNA"/>
</dbReference>
<proteinExistence type="predicted"/>
<organism evidence="1">
    <name type="scientific">marine metagenome</name>
    <dbReference type="NCBI Taxonomy" id="408172"/>
    <lineage>
        <taxon>unclassified sequences</taxon>
        <taxon>metagenomes</taxon>
        <taxon>ecological metagenomes</taxon>
    </lineage>
</organism>
<dbReference type="InterPro" id="IPR011050">
    <property type="entry name" value="Pectin_lyase_fold/virulence"/>
</dbReference>
<dbReference type="SUPFAM" id="SSF51126">
    <property type="entry name" value="Pectin lyase-like"/>
    <property type="match status" value="1"/>
</dbReference>
<name>A0A383B6W2_9ZZZZ</name>
<evidence type="ECO:0000313" key="1">
    <source>
        <dbReference type="EMBL" id="SVE15601.1"/>
    </source>
</evidence>
<evidence type="ECO:0008006" key="2">
    <source>
        <dbReference type="Google" id="ProtNLM"/>
    </source>
</evidence>
<accession>A0A383B6W2</accession>
<dbReference type="Gene3D" id="2.160.20.10">
    <property type="entry name" value="Single-stranded right-handed beta-helix, Pectin lyase-like"/>
    <property type="match status" value="1"/>
</dbReference>
<dbReference type="AlphaFoldDB" id="A0A383B6W2"/>
<feature type="non-terminal residue" evidence="1">
    <location>
        <position position="247"/>
    </location>
</feature>
<feature type="non-terminal residue" evidence="1">
    <location>
        <position position="1"/>
    </location>
</feature>
<sequence>QTHWYVDTTGSDAQGSGIEASPLATIQTAINATTEGDTVSVAAGTYVENVTITTNLILMSESGPATTIIDGNLTEHIISIESASVKVDGFTVQNGQGNDESYDGSTGGVIEVYSMGEEEEIVLENILFIEPGETNIGSLVFNSHSNTNIIIDHCTFADNSVSALHTWYPGTFYVSNSIFLLGSASLEQGLGVEDTISFSLLYPWDDGVNQDPTITNTCIFGLNPLFVDVANDDYHLADWSPCIGAGT</sequence>
<gene>
    <name evidence="1" type="ORF">METZ01_LOCUS468455</name>
</gene>
<protein>
    <recommendedName>
        <fullName evidence="2">DUF1565 domain-containing protein</fullName>
    </recommendedName>
</protein>